<dbReference type="Gene3D" id="2.170.130.30">
    <property type="match status" value="1"/>
</dbReference>
<comment type="caution">
    <text evidence="3">The sequence shown here is derived from an EMBL/GenBank/DDBJ whole genome shotgun (WGS) entry which is preliminary data.</text>
</comment>
<feature type="transmembrane region" description="Helical" evidence="1">
    <location>
        <begin position="40"/>
        <end position="58"/>
    </location>
</feature>
<evidence type="ECO:0000256" key="1">
    <source>
        <dbReference type="SAM" id="Phobius"/>
    </source>
</evidence>
<keyword evidence="1" id="KW-0472">Membrane</keyword>
<evidence type="ECO:0000313" key="3">
    <source>
        <dbReference type="EMBL" id="OGH74421.1"/>
    </source>
</evidence>
<evidence type="ECO:0000259" key="2">
    <source>
        <dbReference type="Pfam" id="PF14478"/>
    </source>
</evidence>
<name>A0A1F6MS05_9BACT</name>
<dbReference type="EMBL" id="MFQN01000016">
    <property type="protein sequence ID" value="OGH74421.1"/>
    <property type="molecule type" value="Genomic_DNA"/>
</dbReference>
<gene>
    <name evidence="3" type="ORF">A3G00_01005</name>
</gene>
<dbReference type="AlphaFoldDB" id="A0A1F6MS05"/>
<accession>A0A1F6MS05</accession>
<evidence type="ECO:0000313" key="4">
    <source>
        <dbReference type="Proteomes" id="UP000178347"/>
    </source>
</evidence>
<keyword evidence="1" id="KW-1133">Transmembrane helix</keyword>
<proteinExistence type="predicted"/>
<organism evidence="3 4">
    <name type="scientific">Candidatus Magasanikbacteria bacterium RIFCSPLOWO2_12_FULL_43_12</name>
    <dbReference type="NCBI Taxonomy" id="1798692"/>
    <lineage>
        <taxon>Bacteria</taxon>
        <taxon>Candidatus Magasanikiibacteriota</taxon>
    </lineage>
</organism>
<dbReference type="InterPro" id="IPR027954">
    <property type="entry name" value="Transcobalamin-like_C"/>
</dbReference>
<reference evidence="3 4" key="1">
    <citation type="journal article" date="2016" name="Nat. Commun.">
        <title>Thousands of microbial genomes shed light on interconnected biogeochemical processes in an aquifer system.</title>
        <authorList>
            <person name="Anantharaman K."/>
            <person name="Brown C.T."/>
            <person name="Hug L.A."/>
            <person name="Sharon I."/>
            <person name="Castelle C.J."/>
            <person name="Probst A.J."/>
            <person name="Thomas B.C."/>
            <person name="Singh A."/>
            <person name="Wilkins M.J."/>
            <person name="Karaoz U."/>
            <person name="Brodie E.L."/>
            <person name="Williams K.H."/>
            <person name="Hubbard S.S."/>
            <person name="Banfield J.F."/>
        </authorList>
    </citation>
    <scope>NUCLEOTIDE SEQUENCE [LARGE SCALE GENOMIC DNA]</scope>
</reference>
<protein>
    <recommendedName>
        <fullName evidence="2">Transcobalamin-like C-terminal domain-containing protein</fullName>
    </recommendedName>
</protein>
<keyword evidence="1" id="KW-0812">Transmembrane</keyword>
<feature type="domain" description="Transcobalamin-like C-terminal" evidence="2">
    <location>
        <begin position="146"/>
        <end position="220"/>
    </location>
</feature>
<sequence>MCNIPSRKSVLIYLPKQFAKFSARKIFCFMTFIKHHRHHFGAFAILIIIAVVSGYFAFGMPNRPTAQQNNTSTQKNNTIQDTSNKIQTNNKKQIIKDEKIDAAVNTTSDTQNGSQQFNNLTIEQLTNQVTVRVDDKDYQTNFVSSTTVYDLMTKLKSKDEISFSGKEYSGMGFFVDEINGVKNDNLFGKYWIYYINGESAQVGISNYIIKRDDLIEWKYETTNL</sequence>
<dbReference type="Proteomes" id="UP000178347">
    <property type="component" value="Unassembled WGS sequence"/>
</dbReference>
<dbReference type="Pfam" id="PF14478">
    <property type="entry name" value="DUF4430"/>
    <property type="match status" value="1"/>
</dbReference>
<dbReference type="STRING" id="1798692.A3G00_01005"/>